<gene>
    <name evidence="2" type="ORF">OEZ85_000995</name>
</gene>
<reference evidence="2 3" key="1">
    <citation type="submission" date="2023-05" db="EMBL/GenBank/DDBJ databases">
        <title>A 100% complete, gapless, phased diploid assembly of the Scenedesmus obliquus UTEX 3031 genome.</title>
        <authorList>
            <person name="Biondi T.C."/>
            <person name="Hanschen E.R."/>
            <person name="Kwon T."/>
            <person name="Eng W."/>
            <person name="Kruse C.P.S."/>
            <person name="Koehler S.I."/>
            <person name="Kunde Y."/>
            <person name="Gleasner C.D."/>
            <person name="You Mak K.T."/>
            <person name="Polle J."/>
            <person name="Hovde B.T."/>
            <person name="Starkenburg S.R."/>
        </authorList>
    </citation>
    <scope>NUCLEOTIDE SEQUENCE [LARGE SCALE GENOMIC DNA]</scope>
    <source>
        <strain evidence="2 3">DOE0152z</strain>
    </source>
</reference>
<proteinExistence type="predicted"/>
<feature type="compositionally biased region" description="Gly residues" evidence="1">
    <location>
        <begin position="35"/>
        <end position="49"/>
    </location>
</feature>
<keyword evidence="3" id="KW-1185">Reference proteome</keyword>
<sequence length="157" mass="15384">MGVRPFPDLRSSAAAPAGRPGPGTAGLMHAASAGAGSGFGGSSGNAGGGADEELPAPLTGKLQEPIRRLEEMRLVLESLQGQLLDTRVSLAVLEGRSLRLDNPMLLQRISALLTAAQDGEAEAAGAAGAAAMEVDVGGGAQGQEGAACGDGAVGVEV</sequence>
<dbReference type="EMBL" id="CP126222">
    <property type="protein sequence ID" value="WIA22561.1"/>
    <property type="molecule type" value="Genomic_DNA"/>
</dbReference>
<evidence type="ECO:0000313" key="3">
    <source>
        <dbReference type="Proteomes" id="UP001244341"/>
    </source>
</evidence>
<feature type="region of interest" description="Disordered" evidence="1">
    <location>
        <begin position="1"/>
        <end position="61"/>
    </location>
</feature>
<accession>A0ABY8UQK9</accession>
<evidence type="ECO:0000313" key="2">
    <source>
        <dbReference type="EMBL" id="WIA22561.1"/>
    </source>
</evidence>
<protein>
    <submittedName>
        <fullName evidence="2">Uncharacterized protein</fullName>
    </submittedName>
</protein>
<evidence type="ECO:0000256" key="1">
    <source>
        <dbReference type="SAM" id="MobiDB-lite"/>
    </source>
</evidence>
<organism evidence="2 3">
    <name type="scientific">Tetradesmus obliquus</name>
    <name type="common">Green alga</name>
    <name type="synonym">Acutodesmus obliquus</name>
    <dbReference type="NCBI Taxonomy" id="3088"/>
    <lineage>
        <taxon>Eukaryota</taxon>
        <taxon>Viridiplantae</taxon>
        <taxon>Chlorophyta</taxon>
        <taxon>core chlorophytes</taxon>
        <taxon>Chlorophyceae</taxon>
        <taxon>CS clade</taxon>
        <taxon>Sphaeropleales</taxon>
        <taxon>Scenedesmaceae</taxon>
        <taxon>Tetradesmus</taxon>
    </lineage>
</organism>
<dbReference type="Proteomes" id="UP001244341">
    <property type="component" value="Chromosome 15b"/>
</dbReference>
<name>A0ABY8UQK9_TETOB</name>